<dbReference type="RefSeq" id="WP_193799674.1">
    <property type="nucleotide sequence ID" value="NZ_JADEWC010000003.1"/>
</dbReference>
<comment type="caution">
    <text evidence="1">The sequence shown here is derived from an EMBL/GenBank/DDBJ whole genome shotgun (WGS) entry which is preliminary data.</text>
</comment>
<evidence type="ECO:0000313" key="1">
    <source>
        <dbReference type="EMBL" id="MBE9221478.1"/>
    </source>
</evidence>
<proteinExistence type="predicted"/>
<gene>
    <name evidence="1" type="ORF">IQ215_02095</name>
</gene>
<keyword evidence="2" id="KW-1185">Reference proteome</keyword>
<evidence type="ECO:0000313" key="2">
    <source>
        <dbReference type="Proteomes" id="UP000654604"/>
    </source>
</evidence>
<reference evidence="1 2" key="1">
    <citation type="submission" date="2020-10" db="EMBL/GenBank/DDBJ databases">
        <authorList>
            <person name="Castelo-Branco R."/>
            <person name="Eusebio N."/>
            <person name="Adriana R."/>
            <person name="Vieira A."/>
            <person name="Brugerolle De Fraissinette N."/>
            <person name="Rezende De Castro R."/>
            <person name="Schneider M.P."/>
            <person name="Vasconcelos V."/>
            <person name="Leao P.N."/>
        </authorList>
    </citation>
    <scope>NUCLEOTIDE SEQUENCE [LARGE SCALE GENOMIC DNA]</scope>
    <source>
        <strain evidence="1 2">LEGE 03274</strain>
    </source>
</reference>
<sequence>MSFPQSSTTHQSDIQGGVTIALYHLQIGAIAFISLETEEISRKLPG</sequence>
<name>A0ABR9V0R8_9CHRO</name>
<protein>
    <submittedName>
        <fullName evidence="1">Uncharacterized protein</fullName>
    </submittedName>
</protein>
<accession>A0ABR9V0R8</accession>
<dbReference type="EMBL" id="JADEWC010000003">
    <property type="protein sequence ID" value="MBE9221478.1"/>
    <property type="molecule type" value="Genomic_DNA"/>
</dbReference>
<organism evidence="1 2">
    <name type="scientific">Cyanobacterium stanieri LEGE 03274</name>
    <dbReference type="NCBI Taxonomy" id="1828756"/>
    <lineage>
        <taxon>Bacteria</taxon>
        <taxon>Bacillati</taxon>
        <taxon>Cyanobacteriota</taxon>
        <taxon>Cyanophyceae</taxon>
        <taxon>Oscillatoriophycideae</taxon>
        <taxon>Chroococcales</taxon>
        <taxon>Geminocystaceae</taxon>
        <taxon>Cyanobacterium</taxon>
    </lineage>
</organism>
<dbReference type="Proteomes" id="UP000654604">
    <property type="component" value="Unassembled WGS sequence"/>
</dbReference>